<evidence type="ECO:0000256" key="7">
    <source>
        <dbReference type="ARBA" id="ARBA00023049"/>
    </source>
</evidence>
<dbReference type="SUPFAM" id="SSF53187">
    <property type="entry name" value="Zn-dependent exopeptidases"/>
    <property type="match status" value="1"/>
</dbReference>
<dbReference type="EC" id="3.4.13.18" evidence="10"/>
<evidence type="ECO:0000256" key="1">
    <source>
        <dbReference type="ARBA" id="ARBA00001941"/>
    </source>
</evidence>
<reference evidence="19 20" key="1">
    <citation type="submission" date="2007-10" db="EMBL/GenBank/DDBJ databases">
        <title>Draft genome sequence of Dorea formicigenerans(ATCC 27755).</title>
        <authorList>
            <person name="Sudarsanam P."/>
            <person name="Ley R."/>
            <person name="Guruge J."/>
            <person name="Turnbaugh P.J."/>
            <person name="Mahowald M."/>
            <person name="Liep D."/>
            <person name="Gordon J."/>
        </authorList>
    </citation>
    <scope>NUCLEOTIDE SEQUENCE [LARGE SCALE GENOMIC DNA]</scope>
    <source>
        <strain evidence="19 20">ATCC 27755</strain>
    </source>
</reference>
<keyword evidence="7" id="KW-0482">Metalloprotease</keyword>
<reference evidence="19 20" key="2">
    <citation type="submission" date="2007-10" db="EMBL/GenBank/DDBJ databases">
        <authorList>
            <person name="Fulton L."/>
            <person name="Clifton S."/>
            <person name="Fulton B."/>
            <person name="Xu J."/>
            <person name="Minx P."/>
            <person name="Pepin K.H."/>
            <person name="Johnson M."/>
            <person name="Thiruvilangam P."/>
            <person name="Bhonagiri V."/>
            <person name="Nash W.E."/>
            <person name="Wang C."/>
            <person name="Mardis E.R."/>
            <person name="Wilson R.K."/>
        </authorList>
    </citation>
    <scope>NUCLEOTIDE SEQUENCE [LARGE SCALE GENOMIC DNA]</scope>
    <source>
        <strain evidence="19 20">ATCC 27755</strain>
    </source>
</reference>
<dbReference type="Gene3D" id="3.40.630.10">
    <property type="entry name" value="Zn peptidases"/>
    <property type="match status" value="2"/>
</dbReference>
<dbReference type="GO" id="GO:0046872">
    <property type="term" value="F:metal ion binding"/>
    <property type="evidence" value="ECO:0007669"/>
    <property type="project" value="UniProtKB-KW"/>
</dbReference>
<dbReference type="EMBL" id="AAXA02000013">
    <property type="protein sequence ID" value="EDR47104.1"/>
    <property type="molecule type" value="Genomic_DNA"/>
</dbReference>
<evidence type="ECO:0000256" key="10">
    <source>
        <dbReference type="ARBA" id="ARBA00038976"/>
    </source>
</evidence>
<name>B0G5Q4_9FIRM</name>
<evidence type="ECO:0000256" key="14">
    <source>
        <dbReference type="ARBA" id="ARBA00075285"/>
    </source>
</evidence>
<evidence type="ECO:0000256" key="17">
    <source>
        <dbReference type="ARBA" id="ARBA00078074"/>
    </source>
</evidence>
<comment type="caution">
    <text evidence="19">The sequence shown here is derived from an EMBL/GenBank/DDBJ whole genome shotgun (WGS) entry which is preliminary data.</text>
</comment>
<comment type="similarity">
    <text evidence="12">Belongs to the peptidase M20C family.</text>
</comment>
<comment type="cofactor">
    <cofactor evidence="1">
        <name>Co(2+)</name>
        <dbReference type="ChEBI" id="CHEBI:48828"/>
    </cofactor>
</comment>
<dbReference type="Pfam" id="PF07687">
    <property type="entry name" value="M20_dimer"/>
    <property type="match status" value="1"/>
</dbReference>
<dbReference type="NCBIfam" id="TIGR01893">
    <property type="entry name" value="aa-his-dipept"/>
    <property type="match status" value="1"/>
</dbReference>
<dbReference type="AlphaFoldDB" id="B0G5Q4"/>
<keyword evidence="5" id="KW-0378">Hydrolase</keyword>
<dbReference type="FunFam" id="3.40.630.10:FF:000018">
    <property type="entry name" value="Aminoacyl-histidine dipeptidase PepD"/>
    <property type="match status" value="1"/>
</dbReference>
<keyword evidence="8" id="KW-0170">Cobalt</keyword>
<evidence type="ECO:0000256" key="11">
    <source>
        <dbReference type="ARBA" id="ARBA00044252"/>
    </source>
</evidence>
<evidence type="ECO:0000256" key="12">
    <source>
        <dbReference type="ARBA" id="ARBA00061423"/>
    </source>
</evidence>
<evidence type="ECO:0000256" key="13">
    <source>
        <dbReference type="ARBA" id="ARBA00071271"/>
    </source>
</evidence>
<dbReference type="PANTHER" id="PTHR43501:SF1">
    <property type="entry name" value="CYTOSOL NON-SPECIFIC DIPEPTIDASE"/>
    <property type="match status" value="1"/>
</dbReference>
<gene>
    <name evidence="19" type="primary">pepD</name>
    <name evidence="19" type="ORF">DORFOR_01595</name>
</gene>
<evidence type="ECO:0000256" key="8">
    <source>
        <dbReference type="ARBA" id="ARBA00023285"/>
    </source>
</evidence>
<dbReference type="InterPro" id="IPR011650">
    <property type="entry name" value="Peptidase_M20_dimer"/>
</dbReference>
<comment type="cofactor">
    <cofactor evidence="2">
        <name>Zn(2+)</name>
        <dbReference type="ChEBI" id="CHEBI:29105"/>
    </cofactor>
</comment>
<dbReference type="GO" id="GO:0006508">
    <property type="term" value="P:proteolysis"/>
    <property type="evidence" value="ECO:0007669"/>
    <property type="project" value="UniProtKB-KW"/>
</dbReference>
<evidence type="ECO:0000256" key="9">
    <source>
        <dbReference type="ARBA" id="ARBA00036421"/>
    </source>
</evidence>
<dbReference type="InterPro" id="IPR002933">
    <property type="entry name" value="Peptidase_M20"/>
</dbReference>
<sequence length="500" mass="54948">MVAQIWGDHKNYFKERVINMVLENLEPKEVFRFFEEICQVPHGTFDTKRISDYCVAFAKERGLACIQDETNNIIISKPGTVGYENSEPVIIQGHMDMVCEKRPESNHDFKKDPLELYVEDGYVKAKDTTLGGDDGIAVAMALAILDSKDIPHPPIEAVFTVDEEIGMGGAENIDLSVLKGKKLINIDSEEEGILTVGCAGGFGYNTEIPVTRENAEGEKISIRIHGLLGGHSGAEIHKQRGNGHKMMGRLLNHVSSETDIRLISIAGGTKNNVISSECKAEILVAKEDADKVKASVAELKATWDKEFLGKEPGLTVDVEEESVSGVAVMNAESTKRVITYFVICPNGVQCYDRELEGLVETSLNLGIVETTKDAVKLESLVRSSMESKKADMKEILDTCAQAVGANGKVQGGYPAWEYKVDSELRKVMVETFVEQYGKEPVVSTIHAGLECGLFLGKKPDLDCVSMGPDLLDIHSFNEKLDIASTQRTWEYLKGVLAKLK</sequence>
<keyword evidence="4" id="KW-0479">Metal-binding</keyword>
<evidence type="ECO:0000256" key="3">
    <source>
        <dbReference type="ARBA" id="ARBA00022670"/>
    </source>
</evidence>
<evidence type="ECO:0000256" key="2">
    <source>
        <dbReference type="ARBA" id="ARBA00001947"/>
    </source>
</evidence>
<evidence type="ECO:0000256" key="6">
    <source>
        <dbReference type="ARBA" id="ARBA00022833"/>
    </source>
</evidence>
<dbReference type="FunFam" id="3.40.630.10:FF:000015">
    <property type="entry name" value="Aminoacyl-histidine dipeptidase PepD"/>
    <property type="match status" value="1"/>
</dbReference>
<evidence type="ECO:0000256" key="16">
    <source>
        <dbReference type="ARBA" id="ARBA00077688"/>
    </source>
</evidence>
<evidence type="ECO:0000259" key="18">
    <source>
        <dbReference type="Pfam" id="PF07687"/>
    </source>
</evidence>
<dbReference type="Proteomes" id="UP000005359">
    <property type="component" value="Unassembled WGS sequence"/>
</dbReference>
<evidence type="ECO:0000256" key="15">
    <source>
        <dbReference type="ARBA" id="ARBA00076004"/>
    </source>
</evidence>
<protein>
    <recommendedName>
        <fullName evidence="13">Cytosol non-specific dipeptidase</fullName>
        <ecNumber evidence="10">3.4.13.18</ecNumber>
    </recommendedName>
    <alternativeName>
        <fullName evidence="16">Aminoacyl-histidine dipeptidase</fullName>
    </alternativeName>
    <alternativeName>
        <fullName evidence="15">Beta-alanyl-histidine dipeptidase</fullName>
    </alternativeName>
    <alternativeName>
        <fullName evidence="14">Carnosinase</fullName>
    </alternativeName>
    <alternativeName>
        <fullName evidence="11">Peptidase D</fullName>
    </alternativeName>
    <alternativeName>
        <fullName evidence="17">Xaa-His dipeptidase</fullName>
    </alternativeName>
</protein>
<accession>B0G5Q4</accession>
<evidence type="ECO:0000313" key="20">
    <source>
        <dbReference type="Proteomes" id="UP000005359"/>
    </source>
</evidence>
<dbReference type="GO" id="GO:0005829">
    <property type="term" value="C:cytosol"/>
    <property type="evidence" value="ECO:0007669"/>
    <property type="project" value="TreeGrafter"/>
</dbReference>
<organism evidence="19 20">
    <name type="scientific">Dorea formicigenerans ATCC 27755</name>
    <dbReference type="NCBI Taxonomy" id="411461"/>
    <lineage>
        <taxon>Bacteria</taxon>
        <taxon>Bacillati</taxon>
        <taxon>Bacillota</taxon>
        <taxon>Clostridia</taxon>
        <taxon>Lachnospirales</taxon>
        <taxon>Lachnospiraceae</taxon>
        <taxon>Dorea</taxon>
    </lineage>
</organism>
<dbReference type="GO" id="GO:0070573">
    <property type="term" value="F:metallodipeptidase activity"/>
    <property type="evidence" value="ECO:0007669"/>
    <property type="project" value="TreeGrafter"/>
</dbReference>
<keyword evidence="6" id="KW-0862">Zinc</keyword>
<dbReference type="CDD" id="cd03890">
    <property type="entry name" value="M20_pepD"/>
    <property type="match status" value="1"/>
</dbReference>
<dbReference type="PIRSF" id="PIRSF016599">
    <property type="entry name" value="Xaa-His_dipept"/>
    <property type="match status" value="1"/>
</dbReference>
<keyword evidence="3" id="KW-0645">Protease</keyword>
<evidence type="ECO:0000313" key="19">
    <source>
        <dbReference type="EMBL" id="EDR47104.1"/>
    </source>
</evidence>
<dbReference type="eggNOG" id="COG2195">
    <property type="taxonomic scope" value="Bacteria"/>
</dbReference>
<dbReference type="PaxDb" id="411461-DORFOR_01595"/>
<feature type="domain" description="Peptidase M20 dimerisation" evidence="18">
    <location>
        <begin position="225"/>
        <end position="306"/>
    </location>
</feature>
<dbReference type="STRING" id="411461.DORFOR_01595"/>
<dbReference type="InterPro" id="IPR001160">
    <property type="entry name" value="Peptidase_M20C"/>
</dbReference>
<evidence type="ECO:0000256" key="4">
    <source>
        <dbReference type="ARBA" id="ARBA00022723"/>
    </source>
</evidence>
<dbReference type="PRINTS" id="PR00934">
    <property type="entry name" value="XHISDIPTASE"/>
</dbReference>
<comment type="catalytic activity">
    <reaction evidence="9">
        <text>Hydrolysis of dipeptides, preferentially hydrophobic dipeptides including prolyl amino acids.</text>
        <dbReference type="EC" id="3.4.13.18"/>
    </reaction>
</comment>
<proteinExistence type="inferred from homology"/>
<dbReference type="PANTHER" id="PTHR43501">
    <property type="entry name" value="CYTOSOL NON-SPECIFIC DIPEPTIDASE"/>
    <property type="match status" value="1"/>
</dbReference>
<evidence type="ECO:0000256" key="5">
    <source>
        <dbReference type="ARBA" id="ARBA00022801"/>
    </source>
</evidence>
<dbReference type="Pfam" id="PF01546">
    <property type="entry name" value="Peptidase_M20"/>
    <property type="match status" value="1"/>
</dbReference>